<keyword evidence="2" id="KW-1185">Reference proteome</keyword>
<organism evidence="1 2">
    <name type="scientific">Corchorus olitorius</name>
    <dbReference type="NCBI Taxonomy" id="93759"/>
    <lineage>
        <taxon>Eukaryota</taxon>
        <taxon>Viridiplantae</taxon>
        <taxon>Streptophyta</taxon>
        <taxon>Embryophyta</taxon>
        <taxon>Tracheophyta</taxon>
        <taxon>Spermatophyta</taxon>
        <taxon>Magnoliopsida</taxon>
        <taxon>eudicotyledons</taxon>
        <taxon>Gunneridae</taxon>
        <taxon>Pentapetalae</taxon>
        <taxon>rosids</taxon>
        <taxon>malvids</taxon>
        <taxon>Malvales</taxon>
        <taxon>Malvaceae</taxon>
        <taxon>Grewioideae</taxon>
        <taxon>Apeibeae</taxon>
        <taxon>Corchorus</taxon>
    </lineage>
</organism>
<dbReference type="EMBL" id="AWUE01014981">
    <property type="protein sequence ID" value="OMP00102.1"/>
    <property type="molecule type" value="Genomic_DNA"/>
</dbReference>
<dbReference type="PANTHER" id="PTHR31111">
    <property type="entry name" value="BNAA05G37150D PROTEIN-RELATED"/>
    <property type="match status" value="1"/>
</dbReference>
<sequence length="266" mass="30628">MDAVAGNLPDDVTRDILQRFPVKSILRFSYEDSSEQLGIRLVTHDPFKVYLDVDLPFTPNKHKTLPLPNINVSAWRNRWKREMAIGFGYDSLSNDYKIVFLYNEGDDVDEGYSKQLAQVYTLGMNLETPNHDLIIVDEYVDHSPAFLNGVIHWLGPKVIDVYRDMLCVVHSVRMMDKWNHDIWVMSKYGVQESWTKLLVLVQPLPGNYDLRGFMMNGELVLESCDHPYTSTSVAVDNGKSKPIIFEFDDGFYLQFSTYTQSLVSLI</sequence>
<evidence type="ECO:0000313" key="2">
    <source>
        <dbReference type="Proteomes" id="UP000187203"/>
    </source>
</evidence>
<protein>
    <submittedName>
        <fullName evidence="1">F-box family protein</fullName>
    </submittedName>
</protein>
<reference evidence="2" key="1">
    <citation type="submission" date="2013-09" db="EMBL/GenBank/DDBJ databases">
        <title>Corchorus olitorius genome sequencing.</title>
        <authorList>
            <person name="Alam M."/>
            <person name="Haque M.S."/>
            <person name="Islam M.S."/>
            <person name="Emdad E.M."/>
            <person name="Islam M.M."/>
            <person name="Ahmed B."/>
            <person name="Halim A."/>
            <person name="Hossen Q.M.M."/>
            <person name="Hossain M.Z."/>
            <person name="Ahmed R."/>
            <person name="Khan M.M."/>
            <person name="Islam R."/>
            <person name="Rashid M.M."/>
            <person name="Khan S.A."/>
            <person name="Rahman M.S."/>
            <person name="Alam M."/>
            <person name="Yahiya A.S."/>
            <person name="Khan M.S."/>
            <person name="Azam M.S."/>
            <person name="Haque T."/>
            <person name="Lashkar M.Z.H."/>
            <person name="Akhand A.I."/>
            <person name="Morshed G."/>
            <person name="Roy S."/>
            <person name="Uddin K.S."/>
            <person name="Rabeya T."/>
            <person name="Hossain A.S."/>
            <person name="Chowdhury A."/>
            <person name="Snigdha A.R."/>
            <person name="Mortoza M.S."/>
            <person name="Matin S.A."/>
            <person name="Hoque S.M.E."/>
            <person name="Islam M.K."/>
            <person name="Roy D.K."/>
            <person name="Haider R."/>
            <person name="Moosa M.M."/>
            <person name="Elias S.M."/>
            <person name="Hasan A.M."/>
            <person name="Jahan S."/>
            <person name="Shafiuddin M."/>
            <person name="Mahmood N."/>
            <person name="Shommy N.S."/>
        </authorList>
    </citation>
    <scope>NUCLEOTIDE SEQUENCE [LARGE SCALE GENOMIC DNA]</scope>
    <source>
        <strain evidence="2">cv. O-4</strain>
    </source>
</reference>
<comment type="caution">
    <text evidence="1">The sequence shown here is derived from an EMBL/GenBank/DDBJ whole genome shotgun (WGS) entry which is preliminary data.</text>
</comment>
<dbReference type="STRING" id="93759.A0A1R3JZ50"/>
<dbReference type="Proteomes" id="UP000187203">
    <property type="component" value="Unassembled WGS sequence"/>
</dbReference>
<evidence type="ECO:0000313" key="1">
    <source>
        <dbReference type="EMBL" id="OMP00102.1"/>
    </source>
</evidence>
<gene>
    <name evidence="1" type="ORF">COLO4_12910</name>
</gene>
<dbReference type="PANTHER" id="PTHR31111:SF136">
    <property type="entry name" value="F-BOX ASSOCIATED DOMAIN-CONTAINING PROTEIN"/>
    <property type="match status" value="1"/>
</dbReference>
<proteinExistence type="predicted"/>
<name>A0A1R3JZ50_9ROSI</name>
<dbReference type="OrthoDB" id="5314306at2759"/>
<accession>A0A1R3JZ50</accession>
<dbReference type="AlphaFoldDB" id="A0A1R3JZ50"/>